<evidence type="ECO:0000259" key="3">
    <source>
        <dbReference type="PROSITE" id="PS51840"/>
    </source>
</evidence>
<keyword evidence="1" id="KW-0175">Coiled coil</keyword>
<evidence type="ECO:0000256" key="2">
    <source>
        <dbReference type="SAM" id="MobiDB-lite"/>
    </source>
</evidence>
<feature type="compositionally biased region" description="Basic and acidic residues" evidence="2">
    <location>
        <begin position="402"/>
        <end position="416"/>
    </location>
</feature>
<dbReference type="Proteomes" id="UP001318860">
    <property type="component" value="Unassembled WGS sequence"/>
</dbReference>
<dbReference type="EMBL" id="JABTTQ020000840">
    <property type="protein sequence ID" value="KAK6137438.1"/>
    <property type="molecule type" value="Genomic_DNA"/>
</dbReference>
<feature type="compositionally biased region" description="Basic and acidic residues" evidence="2">
    <location>
        <begin position="932"/>
        <end position="944"/>
    </location>
</feature>
<feature type="region of interest" description="Disordered" evidence="2">
    <location>
        <begin position="144"/>
        <end position="171"/>
    </location>
</feature>
<feature type="compositionally biased region" description="Polar residues" evidence="2">
    <location>
        <begin position="390"/>
        <end position="401"/>
    </location>
</feature>
<keyword evidence="5" id="KW-1185">Reference proteome</keyword>
<comment type="caution">
    <text evidence="4">The sequence shown here is derived from an EMBL/GenBank/DDBJ whole genome shotgun (WGS) entry which is preliminary data.</text>
</comment>
<dbReference type="PANTHER" id="PTHR34452:SF7">
    <property type="entry name" value="MYOSIN HEAVY CHAIN-RELATED PROTEIN"/>
    <property type="match status" value="1"/>
</dbReference>
<dbReference type="PANTHER" id="PTHR34452">
    <property type="entry name" value="MYOSIN HEAVY CHAIN-RELATED PROTEIN"/>
    <property type="match status" value="1"/>
</dbReference>
<feature type="coiled-coil region" evidence="1">
    <location>
        <begin position="447"/>
        <end position="820"/>
    </location>
</feature>
<protein>
    <recommendedName>
        <fullName evidence="3">C2 NT-type domain-containing protein</fullName>
    </recommendedName>
</protein>
<feature type="region of interest" description="Disordered" evidence="2">
    <location>
        <begin position="390"/>
        <end position="423"/>
    </location>
</feature>
<dbReference type="Pfam" id="PF10358">
    <property type="entry name" value="NT-C2"/>
    <property type="match status" value="1"/>
</dbReference>
<evidence type="ECO:0000313" key="4">
    <source>
        <dbReference type="EMBL" id="KAK6137438.1"/>
    </source>
</evidence>
<dbReference type="InterPro" id="IPR019448">
    <property type="entry name" value="NT-C2"/>
</dbReference>
<feature type="coiled-coil region" evidence="1">
    <location>
        <begin position="855"/>
        <end position="907"/>
    </location>
</feature>
<dbReference type="PROSITE" id="PS51840">
    <property type="entry name" value="C2_NT"/>
    <property type="match status" value="1"/>
</dbReference>
<evidence type="ECO:0000313" key="5">
    <source>
        <dbReference type="Proteomes" id="UP001318860"/>
    </source>
</evidence>
<feature type="coiled-coil region" evidence="1">
    <location>
        <begin position="248"/>
        <end position="389"/>
    </location>
</feature>
<evidence type="ECO:0000256" key="1">
    <source>
        <dbReference type="SAM" id="Coils"/>
    </source>
</evidence>
<feature type="compositionally biased region" description="Polar residues" evidence="2">
    <location>
        <begin position="953"/>
        <end position="963"/>
    </location>
</feature>
<accession>A0ABR0VQC2</accession>
<feature type="region of interest" description="Disordered" evidence="2">
    <location>
        <begin position="917"/>
        <end position="977"/>
    </location>
</feature>
<gene>
    <name evidence="4" type="ORF">DH2020_028795</name>
</gene>
<proteinExistence type="predicted"/>
<feature type="domain" description="C2 NT-type" evidence="3">
    <location>
        <begin position="6"/>
        <end position="141"/>
    </location>
</feature>
<organism evidence="4 5">
    <name type="scientific">Rehmannia glutinosa</name>
    <name type="common">Chinese foxglove</name>
    <dbReference type="NCBI Taxonomy" id="99300"/>
    <lineage>
        <taxon>Eukaryota</taxon>
        <taxon>Viridiplantae</taxon>
        <taxon>Streptophyta</taxon>
        <taxon>Embryophyta</taxon>
        <taxon>Tracheophyta</taxon>
        <taxon>Spermatophyta</taxon>
        <taxon>Magnoliopsida</taxon>
        <taxon>eudicotyledons</taxon>
        <taxon>Gunneridae</taxon>
        <taxon>Pentapetalae</taxon>
        <taxon>asterids</taxon>
        <taxon>lamiids</taxon>
        <taxon>Lamiales</taxon>
        <taxon>Orobanchaceae</taxon>
        <taxon>Rehmannieae</taxon>
        <taxon>Rehmannia</taxon>
    </lineage>
</organism>
<name>A0ABR0VQC2_REHGL</name>
<reference evidence="4 5" key="1">
    <citation type="journal article" date="2021" name="Comput. Struct. Biotechnol. J.">
        <title>De novo genome assembly of the potent medicinal plant Rehmannia glutinosa using nanopore technology.</title>
        <authorList>
            <person name="Ma L."/>
            <person name="Dong C."/>
            <person name="Song C."/>
            <person name="Wang X."/>
            <person name="Zheng X."/>
            <person name="Niu Y."/>
            <person name="Chen S."/>
            <person name="Feng W."/>
        </authorList>
    </citation>
    <scope>NUCLEOTIDE SEQUENCE [LARGE SCALE GENOMIC DNA]</scope>
    <source>
        <strain evidence="4">DH-2019</strain>
    </source>
</reference>
<sequence length="1035" mass="118660">MFKSARWRSEKNKVKVVFKLQFHAAKVPQIGDDALMISVVPADAGKPTVKSDKAVVRDGSCFWENPVYETVKFNREPKSGKIHERIYYFVVVTGSSKAGVIGEASIDFSNYVDATKVSLVSLPIKCSKTEAILHVSIQRMQESVDHREVEESENAKSNYKDHSLNAQLSNGDMDESIKSNSDDVPFNKTVSHVAELNGTRRASSGSDITMSSSESSSGVELQINSALEISTDDSLSTPREAFLGQHLEESLDVVIEKLKSEVAALSRQAEMSELELQTLRKQIVKESKRGQDLFNELVCLKEERDGLKGECEKLKAAQRRMVEAKARTNIQFEGGDCRELVEELRQELNHAKELNANLQIQLQKTQESNSELILAVKDLDEMLEQKNKEITNLSSGLSANNVDEKPREAGPTHRPDDDNDDEEQKALEELVKEHGDAKEAYLLEQQIIDMRSEIEIYKRDKDELEMQMEQLALDYEIMKQENHEMAYKLEQSELQEQLKLQYECSSSYTAAQELEIQIENLENELKRRSKESADALATISGLEAHVKSLEEELEKQSQGFEADLEALMRSKVEQEQRAIRAEETLRKTRRQNANTAERLQEEFKRLSMQMVSTFESNEKLATKALAEANELRLQKSRLEEIIRKSSEEHQSIKSHYEVRLRQMMNKMEKMQSEIEDRALQLENQKKHAEETQRLLSDEISKLQDEIETSMAKNKILSEEMGNKETLMNELEQLRISIKEMELLVKQGDDERIELEKNIMLVKCDAEESQKELNKMRCILEEKELIVEKMRSELDSLQSQYTELKRTLSEDALEKDELRKQVVLLKCDLKKREDALSNMETISNTSVPVPQGSKEVSNLTERIKLLEDQIKLKESALETSNNAFLEKEKELHDEIGELEERMEVLNESSIHFCENEVEKASTRAEDQDPNFRSSEETRKHDEDSTNPKTRAAISLSSNGTNSPETPKRSPDNSSGNLDELTNEMTLLKERNELMEAELKEMQERYSEISVKFAEVEGERQQLVMRVRNLKNAKKRT</sequence>